<dbReference type="OrthoDB" id="5275938at2759"/>
<evidence type="ECO:0000259" key="3">
    <source>
        <dbReference type="PROSITE" id="PS50157"/>
    </source>
</evidence>
<dbReference type="EMBL" id="ML119778">
    <property type="protein sequence ID" value="RPA74878.1"/>
    <property type="molecule type" value="Genomic_DNA"/>
</dbReference>
<dbReference type="GO" id="GO:0008270">
    <property type="term" value="F:zinc ion binding"/>
    <property type="evidence" value="ECO:0007669"/>
    <property type="project" value="UniProtKB-KW"/>
</dbReference>
<organism evidence="4 5">
    <name type="scientific">Ascobolus immersus RN42</name>
    <dbReference type="NCBI Taxonomy" id="1160509"/>
    <lineage>
        <taxon>Eukaryota</taxon>
        <taxon>Fungi</taxon>
        <taxon>Dikarya</taxon>
        <taxon>Ascomycota</taxon>
        <taxon>Pezizomycotina</taxon>
        <taxon>Pezizomycetes</taxon>
        <taxon>Pezizales</taxon>
        <taxon>Ascobolaceae</taxon>
        <taxon>Ascobolus</taxon>
    </lineage>
</organism>
<keyword evidence="1" id="KW-0479">Metal-binding</keyword>
<evidence type="ECO:0000256" key="1">
    <source>
        <dbReference type="PROSITE-ProRule" id="PRU00042"/>
    </source>
</evidence>
<feature type="compositionally biased region" description="Low complexity" evidence="2">
    <location>
        <begin position="88"/>
        <end position="99"/>
    </location>
</feature>
<reference evidence="4 5" key="1">
    <citation type="journal article" date="2018" name="Nat. Ecol. Evol.">
        <title>Pezizomycetes genomes reveal the molecular basis of ectomycorrhizal truffle lifestyle.</title>
        <authorList>
            <person name="Murat C."/>
            <person name="Payen T."/>
            <person name="Noel B."/>
            <person name="Kuo A."/>
            <person name="Morin E."/>
            <person name="Chen J."/>
            <person name="Kohler A."/>
            <person name="Krizsan K."/>
            <person name="Balestrini R."/>
            <person name="Da Silva C."/>
            <person name="Montanini B."/>
            <person name="Hainaut M."/>
            <person name="Levati E."/>
            <person name="Barry K.W."/>
            <person name="Belfiori B."/>
            <person name="Cichocki N."/>
            <person name="Clum A."/>
            <person name="Dockter R.B."/>
            <person name="Fauchery L."/>
            <person name="Guy J."/>
            <person name="Iotti M."/>
            <person name="Le Tacon F."/>
            <person name="Lindquist E.A."/>
            <person name="Lipzen A."/>
            <person name="Malagnac F."/>
            <person name="Mello A."/>
            <person name="Molinier V."/>
            <person name="Miyauchi S."/>
            <person name="Poulain J."/>
            <person name="Riccioni C."/>
            <person name="Rubini A."/>
            <person name="Sitrit Y."/>
            <person name="Splivallo R."/>
            <person name="Traeger S."/>
            <person name="Wang M."/>
            <person name="Zifcakova L."/>
            <person name="Wipf D."/>
            <person name="Zambonelli A."/>
            <person name="Paolocci F."/>
            <person name="Nowrousian M."/>
            <person name="Ottonello S."/>
            <person name="Baldrian P."/>
            <person name="Spatafora J.W."/>
            <person name="Henrissat B."/>
            <person name="Nagy L.G."/>
            <person name="Aury J.M."/>
            <person name="Wincker P."/>
            <person name="Grigoriev I.V."/>
            <person name="Bonfante P."/>
            <person name="Martin F.M."/>
        </authorList>
    </citation>
    <scope>NUCLEOTIDE SEQUENCE [LARGE SCALE GENOMIC DNA]</scope>
    <source>
        <strain evidence="4 5">RN42</strain>
    </source>
</reference>
<dbReference type="Proteomes" id="UP000275078">
    <property type="component" value="Unassembled WGS sequence"/>
</dbReference>
<feature type="region of interest" description="Disordered" evidence="2">
    <location>
        <begin position="1"/>
        <end position="119"/>
    </location>
</feature>
<dbReference type="PROSITE" id="PS00028">
    <property type="entry name" value="ZINC_FINGER_C2H2_1"/>
    <property type="match status" value="1"/>
</dbReference>
<accession>A0A3N4HQW5</accession>
<dbReference type="InterPro" id="IPR011333">
    <property type="entry name" value="SKP1/BTB/POZ_sf"/>
</dbReference>
<dbReference type="STRING" id="1160509.A0A3N4HQW5"/>
<proteinExistence type="predicted"/>
<dbReference type="PROSITE" id="PS50157">
    <property type="entry name" value="ZINC_FINGER_C2H2_2"/>
    <property type="match status" value="1"/>
</dbReference>
<feature type="compositionally biased region" description="Basic and acidic residues" evidence="2">
    <location>
        <begin position="78"/>
        <end position="87"/>
    </location>
</feature>
<protein>
    <recommendedName>
        <fullName evidence="3">C2H2-type domain-containing protein</fullName>
    </recommendedName>
</protein>
<keyword evidence="1" id="KW-0863">Zinc-finger</keyword>
<feature type="compositionally biased region" description="Polar residues" evidence="2">
    <location>
        <begin position="100"/>
        <end position="110"/>
    </location>
</feature>
<dbReference type="InterPro" id="IPR013087">
    <property type="entry name" value="Znf_C2H2_type"/>
</dbReference>
<evidence type="ECO:0000256" key="2">
    <source>
        <dbReference type="SAM" id="MobiDB-lite"/>
    </source>
</evidence>
<dbReference type="AlphaFoldDB" id="A0A3N4HQW5"/>
<name>A0A3N4HQW5_ASCIM</name>
<feature type="domain" description="C2H2-type" evidence="3">
    <location>
        <begin position="150"/>
        <end position="178"/>
    </location>
</feature>
<evidence type="ECO:0000313" key="4">
    <source>
        <dbReference type="EMBL" id="RPA74878.1"/>
    </source>
</evidence>
<evidence type="ECO:0000313" key="5">
    <source>
        <dbReference type="Proteomes" id="UP000275078"/>
    </source>
</evidence>
<gene>
    <name evidence="4" type="ORF">BJ508DRAFT_418396</name>
</gene>
<keyword evidence="5" id="KW-1185">Reference proteome</keyword>
<dbReference type="Gene3D" id="3.30.710.10">
    <property type="entry name" value="Potassium Channel Kv1.1, Chain A"/>
    <property type="match status" value="1"/>
</dbReference>
<sequence length="624" mass="70912">MDESPRPTEAVGHHLLGRKILSPKAPKKPRENPFSGLSLTAFPQQQQQPQPSDSSTRYHDDERNQTTTTHRCGGGLEVEDRMDDRSRSSSNIDMSSLRSVSPTSTMPTVDSTDDDSPYRSKRKSVFGYDRHSSQKLDEFSWLDDWDVTIFRCEVCRRPFPTAQTLYQHGMDYHSALENKIEKVALPYFTGLSDDKRLRADDTEVLSEGGDLLLEVQRHQIRRIEDLPTSTFIPRGIRYFQVSSQVLANASTVFNSMFGPNSRYKERSRVVRGGIQGNAPAVIRLEDDPHVLRIILLALHWKIDKLPETIDFSECVKMAVIADKYELQKPMKLFVDKWINKFGFREDKKDENMHQDWLLVAWIFDYPKQFATVTQQLTKKCIIHDGVLCIQGPPSGPGIISLHPNVPLCVIEKLTAKRKECIERLHSFLITEKTKRTTPSEIPLCKGSTPNPACDNLQRTHFLNTLTNNCLETTTFWSKSFNSISEKLLNLSSPHIPPSLGATTEADCKTCSVPLTPEEEAKLPALPTCCESCKEKERKRRREERDNHTCFKSHKGCCTWLPGLQWQVRCGLRSEDRLELMEFPERGRGGGYGGRPPVLVEENSLGHKRRGSVKGGNNQAKAILY</sequence>
<keyword evidence="1" id="KW-0862">Zinc</keyword>